<protein>
    <submittedName>
        <fullName evidence="1">Uncharacterized protein</fullName>
    </submittedName>
</protein>
<dbReference type="HOGENOM" id="CLU_133985_0_0_1"/>
<gene>
    <name evidence="1" type="ORF">M422DRAFT_49041</name>
</gene>
<accession>A0A0C9UC16</accession>
<keyword evidence="2" id="KW-1185">Reference proteome</keyword>
<reference evidence="1 2" key="1">
    <citation type="submission" date="2014-06" db="EMBL/GenBank/DDBJ databases">
        <title>Evolutionary Origins and Diversification of the Mycorrhizal Mutualists.</title>
        <authorList>
            <consortium name="DOE Joint Genome Institute"/>
            <consortium name="Mycorrhizal Genomics Consortium"/>
            <person name="Kohler A."/>
            <person name="Kuo A."/>
            <person name="Nagy L.G."/>
            <person name="Floudas D."/>
            <person name="Copeland A."/>
            <person name="Barry K.W."/>
            <person name="Cichocki N."/>
            <person name="Veneault-Fourrey C."/>
            <person name="LaButti K."/>
            <person name="Lindquist E.A."/>
            <person name="Lipzen A."/>
            <person name="Lundell T."/>
            <person name="Morin E."/>
            <person name="Murat C."/>
            <person name="Riley R."/>
            <person name="Ohm R."/>
            <person name="Sun H."/>
            <person name="Tunlid A."/>
            <person name="Henrissat B."/>
            <person name="Grigoriev I.V."/>
            <person name="Hibbett D.S."/>
            <person name="Martin F."/>
        </authorList>
    </citation>
    <scope>NUCLEOTIDE SEQUENCE [LARGE SCALE GENOMIC DNA]</scope>
    <source>
        <strain evidence="1 2">SS14</strain>
    </source>
</reference>
<dbReference type="EMBL" id="KN837142">
    <property type="protein sequence ID" value="KIJ40663.1"/>
    <property type="molecule type" value="Genomic_DNA"/>
</dbReference>
<evidence type="ECO:0000313" key="1">
    <source>
        <dbReference type="EMBL" id="KIJ40663.1"/>
    </source>
</evidence>
<sequence length="154" mass="17270">MNGETTTENDGPSHSMSMNSISCNESVDSIHTMAHILSNFLPLEPNGSLKEEFAGQSDETLQGSDELEDLLDISWTSLKEEDYLVALLAQELIRSCKELCKYMAAICNNVKILANKAYILEEELFHKLLNMVLPMVIEALLKSHEHKHFDLMAA</sequence>
<organism evidence="1 2">
    <name type="scientific">Sphaerobolus stellatus (strain SS14)</name>
    <dbReference type="NCBI Taxonomy" id="990650"/>
    <lineage>
        <taxon>Eukaryota</taxon>
        <taxon>Fungi</taxon>
        <taxon>Dikarya</taxon>
        <taxon>Basidiomycota</taxon>
        <taxon>Agaricomycotina</taxon>
        <taxon>Agaricomycetes</taxon>
        <taxon>Phallomycetidae</taxon>
        <taxon>Geastrales</taxon>
        <taxon>Sphaerobolaceae</taxon>
        <taxon>Sphaerobolus</taxon>
    </lineage>
</organism>
<proteinExistence type="predicted"/>
<dbReference type="Proteomes" id="UP000054279">
    <property type="component" value="Unassembled WGS sequence"/>
</dbReference>
<evidence type="ECO:0000313" key="2">
    <source>
        <dbReference type="Proteomes" id="UP000054279"/>
    </source>
</evidence>
<dbReference type="AlphaFoldDB" id="A0A0C9UC16"/>
<name>A0A0C9UC16_SPHS4</name>